<dbReference type="Proteomes" id="UP000241868">
    <property type="component" value="Unassembled WGS sequence"/>
</dbReference>
<evidence type="ECO:0000313" key="1">
    <source>
        <dbReference type="EMBL" id="PSJ80160.1"/>
    </source>
</evidence>
<keyword evidence="2" id="KW-1185">Reference proteome</keyword>
<reference evidence="1 2" key="1">
    <citation type="submission" date="2018-03" db="EMBL/GenBank/DDBJ databases">
        <title>Neisseria weixii sp. nov., isolated from the intestinal contents of Tibetan Plateau pika (Ochotona curzoniae) in Yushu, Qinghai Province, China.</title>
        <authorList>
            <person name="Gui Z."/>
        </authorList>
    </citation>
    <scope>NUCLEOTIDE SEQUENCE [LARGE SCALE GENOMIC DNA]</scope>
    <source>
        <strain evidence="1 2">ATCC 51483</strain>
    </source>
</reference>
<gene>
    <name evidence="1" type="ORF">C7N83_07915</name>
</gene>
<proteinExistence type="predicted"/>
<protein>
    <submittedName>
        <fullName evidence="1">Uncharacterized protein</fullName>
    </submittedName>
</protein>
<organism evidence="1 2">
    <name type="scientific">Neisseria iguanae</name>
    <dbReference type="NCBI Taxonomy" id="90242"/>
    <lineage>
        <taxon>Bacteria</taxon>
        <taxon>Pseudomonadati</taxon>
        <taxon>Pseudomonadota</taxon>
        <taxon>Betaproteobacteria</taxon>
        <taxon>Neisseriales</taxon>
        <taxon>Neisseriaceae</taxon>
        <taxon>Neisseria</taxon>
    </lineage>
</organism>
<dbReference type="EMBL" id="PXYY01000045">
    <property type="protein sequence ID" value="PSJ80160.1"/>
    <property type="molecule type" value="Genomic_DNA"/>
</dbReference>
<name>A0A2P7TZJ6_9NEIS</name>
<sequence>MFSAEAIVWGFFSIIRNCPALPSFRHSWQHAAIPKRVFKVKAKNANHAGISYSLCCTTVTDPNAGSITAGNAVVNRNGVTITAPTAANPQNTVYISPIGLNNGGDFPTRVGGYVGIGAGSLTYGNVIKAV</sequence>
<evidence type="ECO:0000313" key="2">
    <source>
        <dbReference type="Proteomes" id="UP000241868"/>
    </source>
</evidence>
<accession>A0A2P7TZJ6</accession>
<dbReference type="AlphaFoldDB" id="A0A2P7TZJ6"/>
<comment type="caution">
    <text evidence="1">The sequence shown here is derived from an EMBL/GenBank/DDBJ whole genome shotgun (WGS) entry which is preliminary data.</text>
</comment>